<name>A0A645JLZ0_9ZZZZ</name>
<sequence length="76" mass="8688">MLADSCEAAVRSLSEPTRDEVAEMVRRIVQGKMDEGQLKQSPLTLEEINKIERSFLVTFSGLLHERIRYPELEPLS</sequence>
<dbReference type="InterPro" id="IPR052722">
    <property type="entry name" value="PgpH_phosphodiesterase"/>
</dbReference>
<gene>
    <name evidence="1" type="primary">pgpH_17</name>
    <name evidence="1" type="ORF">SDC9_212441</name>
</gene>
<dbReference type="EMBL" id="VSSQ01145844">
    <property type="protein sequence ID" value="MPN64665.1"/>
    <property type="molecule type" value="Genomic_DNA"/>
</dbReference>
<dbReference type="GO" id="GO:0016787">
    <property type="term" value="F:hydrolase activity"/>
    <property type="evidence" value="ECO:0007669"/>
    <property type="project" value="UniProtKB-KW"/>
</dbReference>
<protein>
    <submittedName>
        <fullName evidence="1">Cyclic-di-AMP phosphodiesterase PgpH</fullName>
        <ecNumber evidence="1">3.1.4.-</ecNumber>
    </submittedName>
</protein>
<keyword evidence="1" id="KW-0378">Hydrolase</keyword>
<dbReference type="AlphaFoldDB" id="A0A645JLZ0"/>
<dbReference type="EC" id="3.1.4.-" evidence="1"/>
<organism evidence="1">
    <name type="scientific">bioreactor metagenome</name>
    <dbReference type="NCBI Taxonomy" id="1076179"/>
    <lineage>
        <taxon>unclassified sequences</taxon>
        <taxon>metagenomes</taxon>
        <taxon>ecological metagenomes</taxon>
    </lineage>
</organism>
<evidence type="ECO:0000313" key="1">
    <source>
        <dbReference type="EMBL" id="MPN64665.1"/>
    </source>
</evidence>
<dbReference type="PANTHER" id="PTHR36442:SF1">
    <property type="entry name" value="CYCLIC-DI-AMP PHOSPHODIESTERASE PGPH"/>
    <property type="match status" value="1"/>
</dbReference>
<accession>A0A645JLZ0</accession>
<dbReference type="PANTHER" id="PTHR36442">
    <property type="entry name" value="CYCLIC-DI-AMP PHOSPHODIESTERASE PGPH"/>
    <property type="match status" value="1"/>
</dbReference>
<proteinExistence type="predicted"/>
<comment type="caution">
    <text evidence="1">The sequence shown here is derived from an EMBL/GenBank/DDBJ whole genome shotgun (WGS) entry which is preliminary data.</text>
</comment>
<reference evidence="1" key="1">
    <citation type="submission" date="2019-08" db="EMBL/GenBank/DDBJ databases">
        <authorList>
            <person name="Kucharzyk K."/>
            <person name="Murdoch R.W."/>
            <person name="Higgins S."/>
            <person name="Loffler F."/>
        </authorList>
    </citation>
    <scope>NUCLEOTIDE SEQUENCE</scope>
</reference>